<accession>A0A0A1TG04</accession>
<reference evidence="2 3" key="1">
    <citation type="journal article" date="2015" name="Genome Announc.">
        <title>Draft Genome Sequence and Gene Annotation of the Entomopathogenic Fungus Verticillium hemipterigenum.</title>
        <authorList>
            <person name="Horn F."/>
            <person name="Habel A."/>
            <person name="Scharf D.H."/>
            <person name="Dworschak J."/>
            <person name="Brakhage A.A."/>
            <person name="Guthke R."/>
            <person name="Hertweck C."/>
            <person name="Linde J."/>
        </authorList>
    </citation>
    <scope>NUCLEOTIDE SEQUENCE [LARGE SCALE GENOMIC DNA]</scope>
</reference>
<name>A0A0A1TG04_9HYPO</name>
<evidence type="ECO:0008006" key="4">
    <source>
        <dbReference type="Google" id="ProtNLM"/>
    </source>
</evidence>
<gene>
    <name evidence="2" type="ORF">VHEMI04332</name>
</gene>
<keyword evidence="3" id="KW-1185">Reference proteome</keyword>
<protein>
    <recommendedName>
        <fullName evidence="4">F-box domain-containing protein</fullName>
    </recommendedName>
</protein>
<evidence type="ECO:0000313" key="3">
    <source>
        <dbReference type="Proteomes" id="UP000039046"/>
    </source>
</evidence>
<dbReference type="Proteomes" id="UP000039046">
    <property type="component" value="Unassembled WGS sequence"/>
</dbReference>
<dbReference type="AlphaFoldDB" id="A0A0A1TG04"/>
<evidence type="ECO:0000256" key="1">
    <source>
        <dbReference type="SAM" id="MobiDB-lite"/>
    </source>
</evidence>
<feature type="region of interest" description="Disordered" evidence="1">
    <location>
        <begin position="189"/>
        <end position="225"/>
    </location>
</feature>
<dbReference type="EMBL" id="CDHN01000002">
    <property type="protein sequence ID" value="CEJ87188.1"/>
    <property type="molecule type" value="Genomic_DNA"/>
</dbReference>
<evidence type="ECO:0000313" key="2">
    <source>
        <dbReference type="EMBL" id="CEJ87188.1"/>
    </source>
</evidence>
<proteinExistence type="predicted"/>
<organism evidence="2 3">
    <name type="scientific">[Torrubiella] hemipterigena</name>
    <dbReference type="NCBI Taxonomy" id="1531966"/>
    <lineage>
        <taxon>Eukaryota</taxon>
        <taxon>Fungi</taxon>
        <taxon>Dikarya</taxon>
        <taxon>Ascomycota</taxon>
        <taxon>Pezizomycotina</taxon>
        <taxon>Sordariomycetes</taxon>
        <taxon>Hypocreomycetidae</taxon>
        <taxon>Hypocreales</taxon>
        <taxon>Clavicipitaceae</taxon>
        <taxon>Clavicipitaceae incertae sedis</taxon>
        <taxon>'Torrubiella' clade</taxon>
    </lineage>
</organism>
<dbReference type="STRING" id="1531966.A0A0A1TG04"/>
<dbReference type="HOGENOM" id="CLU_858382_0_0_1"/>
<sequence length="324" mass="36332">MWTIRDIYGHLLEFDTAQITLPLPTVQRITAFEIWSTRKIHPSCYPPLLLAMPSVEELEMIAFLPRRRQVALRPPIRAALGDALNSISLLSVAKFTLDFQEGDPWNEAFEPGLLLESPDAPDTVSMGLARISRLPTLRKMLVVGDLAITPTHFQPVVSSQEQDVPGLRECEFYIGAVTPQGQWLFSRSTNGLGSNEAGEHESEFTDDEMVETPPPFDSEDSDTSDFAPHKAWDRENGEIPYIQFRSTPDWSLFSPLITALTRCVTDYPDLETFTVHIGTVSNITAPVLRMTERTKNTTPICTCHDGIYSSKKNTTWGGRYQRSG</sequence>
<dbReference type="OrthoDB" id="5333491at2759"/>